<dbReference type="Gene3D" id="1.10.260.40">
    <property type="entry name" value="lambda repressor-like DNA-binding domains"/>
    <property type="match status" value="1"/>
</dbReference>
<dbReference type="Proteomes" id="UP000191153">
    <property type="component" value="Unassembled WGS sequence"/>
</dbReference>
<evidence type="ECO:0000313" key="2">
    <source>
        <dbReference type="Proteomes" id="UP000191153"/>
    </source>
</evidence>
<dbReference type="STRING" id="180163.SAMN02745174_02617"/>
<organism evidence="1 2">
    <name type="scientific">Cetobacterium ceti</name>
    <dbReference type="NCBI Taxonomy" id="180163"/>
    <lineage>
        <taxon>Bacteria</taxon>
        <taxon>Fusobacteriati</taxon>
        <taxon>Fusobacteriota</taxon>
        <taxon>Fusobacteriia</taxon>
        <taxon>Fusobacteriales</taxon>
        <taxon>Fusobacteriaceae</taxon>
        <taxon>Cetobacterium</taxon>
    </lineage>
</organism>
<dbReference type="AlphaFoldDB" id="A0A1T4R9T0"/>
<protein>
    <recommendedName>
        <fullName evidence="3">HTH cro/C1-type domain-containing protein</fullName>
    </recommendedName>
</protein>
<keyword evidence="2" id="KW-1185">Reference proteome</keyword>
<name>A0A1T4R9T0_9FUSO</name>
<proteinExistence type="predicted"/>
<dbReference type="EMBL" id="FUWX01000049">
    <property type="protein sequence ID" value="SKA12381.1"/>
    <property type="molecule type" value="Genomic_DNA"/>
</dbReference>
<dbReference type="InterPro" id="IPR010982">
    <property type="entry name" value="Lambda_DNA-bd_dom_sf"/>
</dbReference>
<dbReference type="RefSeq" id="WP_078695010.1">
    <property type="nucleotide sequence ID" value="NZ_FUWX01000049.1"/>
</dbReference>
<dbReference type="GO" id="GO:0003677">
    <property type="term" value="F:DNA binding"/>
    <property type="evidence" value="ECO:0007669"/>
    <property type="project" value="InterPro"/>
</dbReference>
<evidence type="ECO:0008006" key="3">
    <source>
        <dbReference type="Google" id="ProtNLM"/>
    </source>
</evidence>
<dbReference type="SUPFAM" id="SSF47413">
    <property type="entry name" value="lambda repressor-like DNA-binding domains"/>
    <property type="match status" value="1"/>
</dbReference>
<sequence length="107" mass="12804">MKYEELSIFLTNIILKKNIVMDDIAKLSEISPAFLSDLKKGKKSCKKETWEIILKYLRLTKEEETEGWLAWSYSKIDKNTKDFIKHLQEENSRLKKVLEYVEFKNKQ</sequence>
<gene>
    <name evidence="1" type="ORF">SAMN02745174_02617</name>
</gene>
<accession>A0A1T4R9T0</accession>
<reference evidence="1 2" key="1">
    <citation type="submission" date="2017-02" db="EMBL/GenBank/DDBJ databases">
        <authorList>
            <person name="Peterson S.W."/>
        </authorList>
    </citation>
    <scope>NUCLEOTIDE SEQUENCE [LARGE SCALE GENOMIC DNA]</scope>
    <source>
        <strain evidence="1 2">ATCC 700028</strain>
    </source>
</reference>
<evidence type="ECO:0000313" key="1">
    <source>
        <dbReference type="EMBL" id="SKA12381.1"/>
    </source>
</evidence>